<keyword evidence="8" id="KW-0812">Transmembrane</keyword>
<gene>
    <name evidence="11" type="primary">GI20303</name>
    <name evidence="13" type="synonym">LOC108616457</name>
</gene>
<dbReference type="InterPro" id="IPR037519">
    <property type="entry name" value="LITAF_fam"/>
</dbReference>
<evidence type="ECO:0000313" key="10">
    <source>
        <dbReference type="EMBL" id="AJC97625.1"/>
    </source>
</evidence>
<reference evidence="12" key="1">
    <citation type="journal article" date="1997" name="Nucleic Acids Res.">
        <title>tRNAscan-SE: a program for improved detection of transfer RNA genes in genomic sequence.</title>
        <authorList>
            <person name="Lowe T.M."/>
            <person name="Eddy S.R."/>
        </authorList>
    </citation>
    <scope>NUCLEOTIDE SEQUENCE [LARGE SCALE GENOMIC DNA]</scope>
</reference>
<evidence type="ECO:0000313" key="13">
    <source>
        <dbReference type="RefSeq" id="XP_017867140.1"/>
    </source>
</evidence>
<dbReference type="AlphaFoldDB" id="A0A0B4UEC7"/>
<evidence type="ECO:0000256" key="1">
    <source>
        <dbReference type="ARBA" id="ARBA00004414"/>
    </source>
</evidence>
<dbReference type="GO" id="GO:0008270">
    <property type="term" value="F:zinc ion binding"/>
    <property type="evidence" value="ECO:0007669"/>
    <property type="project" value="TreeGrafter"/>
</dbReference>
<evidence type="ECO:0000313" key="11">
    <source>
        <dbReference type="EMBL" id="AJC97627.1"/>
    </source>
</evidence>
<keyword evidence="5" id="KW-0479">Metal-binding</keyword>
<reference evidence="13" key="4">
    <citation type="submission" date="2025-05" db="UniProtKB">
        <authorList>
            <consortium name="RefSeq"/>
        </authorList>
    </citation>
    <scope>IDENTIFICATION</scope>
    <source>
        <tissue evidence="13">Whole organism</tissue>
    </source>
</reference>
<evidence type="ECO:0000313" key="12">
    <source>
        <dbReference type="Proteomes" id="UP000694904"/>
    </source>
</evidence>
<reference evidence="11" key="2">
    <citation type="journal article" date="2015" name="J. Evol. Biol.">
        <title>Molecular evolution of candidate genes involved in post-mating-prezygotic reproductive isolation.</title>
        <authorList>
            <person name="Bono J.M."/>
            <person name="Matzkin L.M."/>
            <person name="Hoang K."/>
            <person name="Brandsmeier L."/>
        </authorList>
    </citation>
    <scope>NUCLEOTIDE SEQUENCE</scope>
    <source>
        <strain evidence="10">15081-1271.14</strain>
        <strain evidence="11">AZTUS-31</strain>
    </source>
</reference>
<comment type="subcellular location">
    <subcellularLocation>
        <location evidence="2">Endosome membrane</location>
        <topology evidence="2">Peripheral membrane protein</topology>
    </subcellularLocation>
    <subcellularLocation>
        <location evidence="1">Late endosome membrane</location>
    </subcellularLocation>
    <subcellularLocation>
        <location evidence="3">Lysosome membrane</location>
        <topology evidence="3">Peripheral membrane protein</topology>
        <orientation evidence="3">Cytoplasmic side</orientation>
    </subcellularLocation>
</comment>
<evidence type="ECO:0000259" key="9">
    <source>
        <dbReference type="PROSITE" id="PS51837"/>
    </source>
</evidence>
<evidence type="ECO:0000256" key="8">
    <source>
        <dbReference type="SAM" id="Phobius"/>
    </source>
</evidence>
<evidence type="ECO:0000256" key="7">
    <source>
        <dbReference type="ARBA" id="ARBA00023136"/>
    </source>
</evidence>
<dbReference type="PROSITE" id="PS51837">
    <property type="entry name" value="LITAF"/>
    <property type="match status" value="1"/>
</dbReference>
<dbReference type="GO" id="GO:0031902">
    <property type="term" value="C:late endosome membrane"/>
    <property type="evidence" value="ECO:0007669"/>
    <property type="project" value="UniProtKB-SubCell"/>
</dbReference>
<proteinExistence type="inferred from homology"/>
<dbReference type="SMART" id="SM00714">
    <property type="entry name" value="LITAF"/>
    <property type="match status" value="1"/>
</dbReference>
<evidence type="ECO:0000256" key="3">
    <source>
        <dbReference type="ARBA" id="ARBA00004630"/>
    </source>
</evidence>
<sequence>MSTPVGPEPSSLICPNCHQQVTTRTEPKATSKTHLLALILSALCLWPCAIALYCTKCARSTDHFCPSCNNYVGTYVR</sequence>
<dbReference type="KEGG" id="daz:108616457"/>
<keyword evidence="12" id="KW-1185">Reference proteome</keyword>
<feature type="transmembrane region" description="Helical" evidence="8">
    <location>
        <begin position="35"/>
        <end position="54"/>
    </location>
</feature>
<dbReference type="PANTHER" id="PTHR23292">
    <property type="entry name" value="LIPOPOLYSACCHARIDE-INDUCED TUMOR NECROSIS FACTOR-ALPHA FACTOR"/>
    <property type="match status" value="1"/>
</dbReference>
<keyword evidence="7 8" id="KW-0472">Membrane</keyword>
<evidence type="ECO:0000256" key="4">
    <source>
        <dbReference type="ARBA" id="ARBA00005975"/>
    </source>
</evidence>
<evidence type="ECO:0000256" key="5">
    <source>
        <dbReference type="ARBA" id="ARBA00022723"/>
    </source>
</evidence>
<keyword evidence="6" id="KW-0862">Zinc</keyword>
<accession>A0A0B4UEC7</accession>
<dbReference type="Pfam" id="PF10601">
    <property type="entry name" value="zf-LITAF-like"/>
    <property type="match status" value="1"/>
</dbReference>
<dbReference type="OrthoDB" id="5599753at2759"/>
<dbReference type="EMBL" id="KP236496">
    <property type="protein sequence ID" value="AJC97627.1"/>
    <property type="molecule type" value="Genomic_DNA"/>
</dbReference>
<organism evidence="11">
    <name type="scientific">Drosophila arizonae</name>
    <name type="common">Fruit fly</name>
    <dbReference type="NCBI Taxonomy" id="7263"/>
    <lineage>
        <taxon>Eukaryota</taxon>
        <taxon>Metazoa</taxon>
        <taxon>Ecdysozoa</taxon>
        <taxon>Arthropoda</taxon>
        <taxon>Hexapoda</taxon>
        <taxon>Insecta</taxon>
        <taxon>Pterygota</taxon>
        <taxon>Neoptera</taxon>
        <taxon>Endopterygota</taxon>
        <taxon>Diptera</taxon>
        <taxon>Brachycera</taxon>
        <taxon>Muscomorpha</taxon>
        <taxon>Ephydroidea</taxon>
        <taxon>Drosophilidae</taxon>
        <taxon>Drosophila</taxon>
    </lineage>
</organism>
<dbReference type="PANTHER" id="PTHR23292:SF14">
    <property type="entry name" value="FI16615P1-RELATED"/>
    <property type="match status" value="1"/>
</dbReference>
<dbReference type="RefSeq" id="XP_017867140.1">
    <property type="nucleotide sequence ID" value="XM_018011651.1"/>
</dbReference>
<dbReference type="Proteomes" id="UP000694904">
    <property type="component" value="Chromosome 5"/>
</dbReference>
<dbReference type="OMA" id="ALCLWPC"/>
<evidence type="ECO:0000256" key="6">
    <source>
        <dbReference type="ARBA" id="ARBA00022833"/>
    </source>
</evidence>
<dbReference type="EMBL" id="KP236494">
    <property type="protein sequence ID" value="AJC97625.1"/>
    <property type="molecule type" value="Genomic_DNA"/>
</dbReference>
<dbReference type="GO" id="GO:0005765">
    <property type="term" value="C:lysosomal membrane"/>
    <property type="evidence" value="ECO:0007669"/>
    <property type="project" value="UniProtKB-SubCell"/>
</dbReference>
<feature type="domain" description="LITAF" evidence="9">
    <location>
        <begin position="1"/>
        <end position="77"/>
    </location>
</feature>
<comment type="similarity">
    <text evidence="4">Belongs to the CDIP1/LITAF family.</text>
</comment>
<keyword evidence="8" id="KW-1133">Transmembrane helix</keyword>
<name>A0A0B4UEC7_DROAR</name>
<evidence type="ECO:0000256" key="2">
    <source>
        <dbReference type="ARBA" id="ARBA00004481"/>
    </source>
</evidence>
<protein>
    <submittedName>
        <fullName evidence="13">Lipopolysaccharide-induced tumor necrosis factor-alpha factor homolog</fullName>
    </submittedName>
</protein>
<reference evidence="12" key="3">
    <citation type="journal article" date="2016" name="G3 (Bethesda)">
        <title>Genome Evolution in Three Species of Cactophilic Drosophila.</title>
        <authorList>
            <person name="Sanchez-Flores A."/>
            <person name="Penazola F."/>
            <person name="Carpinteyro-Ponce J."/>
            <person name="Nazario-Yepiz N."/>
            <person name="Abreu-Goodger C."/>
            <person name="Machado C.A."/>
            <person name="Markow T.A."/>
        </authorList>
    </citation>
    <scope>NUCLEOTIDE SEQUENCE [LARGE SCALE GENOMIC DNA]</scope>
</reference>
<dbReference type="InterPro" id="IPR006629">
    <property type="entry name" value="LITAF"/>
</dbReference>
<dbReference type="GeneID" id="108616457"/>